<keyword evidence="2" id="KW-1185">Reference proteome</keyword>
<evidence type="ECO:0000313" key="1">
    <source>
        <dbReference type="EMBL" id="GFS13885.1"/>
    </source>
</evidence>
<accession>A0AAV4IVB4</accession>
<sequence length="190" mass="21484">MNTLVSDIIIIVLNVYQHVGRKASESGCRREGAFETQLSTTLTTPRLTNLRELQFSLGPAVRPRLPSQISVTPRSTGSKVTNFTTHHFDIPGTFEQSMPLQQMHIEQISSEVEPCGQANRSKRGAPSITCCCSNRGSWSMEQHGVFVYQCAKLRMLQFHCDFCREDYQICEINMDLLYIALSTDTQTWCT</sequence>
<reference evidence="1 2" key="1">
    <citation type="journal article" date="2021" name="Elife">
        <title>Chloroplast acquisition without the gene transfer in kleptoplastic sea slugs, Plakobranchus ocellatus.</title>
        <authorList>
            <person name="Maeda T."/>
            <person name="Takahashi S."/>
            <person name="Yoshida T."/>
            <person name="Shimamura S."/>
            <person name="Takaki Y."/>
            <person name="Nagai Y."/>
            <person name="Toyoda A."/>
            <person name="Suzuki Y."/>
            <person name="Arimoto A."/>
            <person name="Ishii H."/>
            <person name="Satoh N."/>
            <person name="Nishiyama T."/>
            <person name="Hasebe M."/>
            <person name="Maruyama T."/>
            <person name="Minagawa J."/>
            <person name="Obokata J."/>
            <person name="Shigenobu S."/>
        </authorList>
    </citation>
    <scope>NUCLEOTIDE SEQUENCE [LARGE SCALE GENOMIC DNA]</scope>
</reference>
<dbReference type="Proteomes" id="UP000762676">
    <property type="component" value="Unassembled WGS sequence"/>
</dbReference>
<dbReference type="AlphaFoldDB" id="A0AAV4IVB4"/>
<comment type="caution">
    <text evidence="1">The sequence shown here is derived from an EMBL/GenBank/DDBJ whole genome shotgun (WGS) entry which is preliminary data.</text>
</comment>
<proteinExistence type="predicted"/>
<gene>
    <name evidence="1" type="ORF">ElyMa_006732300</name>
</gene>
<evidence type="ECO:0000313" key="2">
    <source>
        <dbReference type="Proteomes" id="UP000762676"/>
    </source>
</evidence>
<protein>
    <submittedName>
        <fullName evidence="1">Uncharacterized protein</fullName>
    </submittedName>
</protein>
<name>A0AAV4IVB4_9GAST</name>
<dbReference type="EMBL" id="BMAT01013482">
    <property type="protein sequence ID" value="GFS13885.1"/>
    <property type="molecule type" value="Genomic_DNA"/>
</dbReference>
<organism evidence="1 2">
    <name type="scientific">Elysia marginata</name>
    <dbReference type="NCBI Taxonomy" id="1093978"/>
    <lineage>
        <taxon>Eukaryota</taxon>
        <taxon>Metazoa</taxon>
        <taxon>Spiralia</taxon>
        <taxon>Lophotrochozoa</taxon>
        <taxon>Mollusca</taxon>
        <taxon>Gastropoda</taxon>
        <taxon>Heterobranchia</taxon>
        <taxon>Euthyneura</taxon>
        <taxon>Panpulmonata</taxon>
        <taxon>Sacoglossa</taxon>
        <taxon>Placobranchoidea</taxon>
        <taxon>Plakobranchidae</taxon>
        <taxon>Elysia</taxon>
    </lineage>
</organism>